<dbReference type="GO" id="GO:0005737">
    <property type="term" value="C:cytoplasm"/>
    <property type="evidence" value="ECO:0007669"/>
    <property type="project" value="UniProtKB-SubCell"/>
</dbReference>
<dbReference type="AlphaFoldDB" id="A0A841HZQ4"/>
<evidence type="ECO:0000256" key="2">
    <source>
        <dbReference type="ARBA" id="ARBA00001946"/>
    </source>
</evidence>
<dbReference type="GO" id="GO:0030145">
    <property type="term" value="F:manganese ion binding"/>
    <property type="evidence" value="ECO:0007669"/>
    <property type="project" value="UniProtKB-UniRule"/>
</dbReference>
<dbReference type="GO" id="GO:0006298">
    <property type="term" value="P:mismatch repair"/>
    <property type="evidence" value="ECO:0007669"/>
    <property type="project" value="TreeGrafter"/>
</dbReference>
<dbReference type="HAMAP" id="MF_00052_B">
    <property type="entry name" value="RNase_HII_B"/>
    <property type="match status" value="1"/>
</dbReference>
<keyword evidence="13 14" id="KW-0464">Manganese</keyword>
<dbReference type="NCBIfam" id="NF000595">
    <property type="entry name" value="PRK00015.1-3"/>
    <property type="match status" value="1"/>
</dbReference>
<keyword evidence="9 14" id="KW-0540">Nuclease</keyword>
<organism evidence="18 19">
    <name type="scientific">Deinobacterium chartae</name>
    <dbReference type="NCBI Taxonomy" id="521158"/>
    <lineage>
        <taxon>Bacteria</taxon>
        <taxon>Thermotogati</taxon>
        <taxon>Deinococcota</taxon>
        <taxon>Deinococci</taxon>
        <taxon>Deinococcales</taxon>
        <taxon>Deinococcaceae</taxon>
        <taxon>Deinobacterium</taxon>
    </lineage>
</organism>
<gene>
    <name evidence="14" type="primary">rnhB</name>
    <name evidence="18" type="ORF">HNR42_001857</name>
</gene>
<feature type="domain" description="RNase H type-2" evidence="17">
    <location>
        <begin position="17"/>
        <end position="202"/>
    </location>
</feature>
<dbReference type="GO" id="GO:0043137">
    <property type="term" value="P:DNA replication, removal of RNA primer"/>
    <property type="evidence" value="ECO:0007669"/>
    <property type="project" value="TreeGrafter"/>
</dbReference>
<comment type="cofactor">
    <cofactor evidence="14 15">
        <name>Mn(2+)</name>
        <dbReference type="ChEBI" id="CHEBI:29035"/>
    </cofactor>
    <cofactor evidence="14 15">
        <name>Mg(2+)</name>
        <dbReference type="ChEBI" id="CHEBI:18420"/>
    </cofactor>
    <text evidence="14 15">Manganese or magnesium. Binds 1 divalent metal ion per monomer in the absence of substrate. May bind a second metal ion after substrate binding.</text>
</comment>
<evidence type="ECO:0000256" key="15">
    <source>
        <dbReference type="PROSITE-ProRule" id="PRU01319"/>
    </source>
</evidence>
<keyword evidence="11 14" id="KW-0255">Endonuclease</keyword>
<keyword evidence="10 14" id="KW-0479">Metal-binding</keyword>
<name>A0A841HZQ4_9DEIO</name>
<evidence type="ECO:0000256" key="10">
    <source>
        <dbReference type="ARBA" id="ARBA00022723"/>
    </source>
</evidence>
<dbReference type="Gene3D" id="3.30.420.10">
    <property type="entry name" value="Ribonuclease H-like superfamily/Ribonuclease H"/>
    <property type="match status" value="1"/>
</dbReference>
<evidence type="ECO:0000256" key="6">
    <source>
        <dbReference type="ARBA" id="ARBA00012180"/>
    </source>
</evidence>
<dbReference type="InterPro" id="IPR022898">
    <property type="entry name" value="RNase_HII"/>
</dbReference>
<comment type="similarity">
    <text evidence="5 14 16">Belongs to the RNase HII family.</text>
</comment>
<evidence type="ECO:0000256" key="3">
    <source>
        <dbReference type="ARBA" id="ARBA00004065"/>
    </source>
</evidence>
<evidence type="ECO:0000256" key="9">
    <source>
        <dbReference type="ARBA" id="ARBA00022722"/>
    </source>
</evidence>
<dbReference type="Proteomes" id="UP000569951">
    <property type="component" value="Unassembled WGS sequence"/>
</dbReference>
<feature type="binding site" evidence="14 15">
    <location>
        <position position="23"/>
    </location>
    <ligand>
        <name>a divalent metal cation</name>
        <dbReference type="ChEBI" id="CHEBI:60240"/>
    </ligand>
</feature>
<evidence type="ECO:0000256" key="7">
    <source>
        <dbReference type="ARBA" id="ARBA00019179"/>
    </source>
</evidence>
<evidence type="ECO:0000256" key="16">
    <source>
        <dbReference type="RuleBase" id="RU003515"/>
    </source>
</evidence>
<evidence type="ECO:0000256" key="8">
    <source>
        <dbReference type="ARBA" id="ARBA00022490"/>
    </source>
</evidence>
<dbReference type="GO" id="GO:0004523">
    <property type="term" value="F:RNA-DNA hybrid ribonuclease activity"/>
    <property type="evidence" value="ECO:0007669"/>
    <property type="project" value="UniProtKB-UniRule"/>
</dbReference>
<evidence type="ECO:0000256" key="5">
    <source>
        <dbReference type="ARBA" id="ARBA00007383"/>
    </source>
</evidence>
<dbReference type="PROSITE" id="PS51975">
    <property type="entry name" value="RNASE_H_2"/>
    <property type="match status" value="1"/>
</dbReference>
<evidence type="ECO:0000259" key="17">
    <source>
        <dbReference type="PROSITE" id="PS51975"/>
    </source>
</evidence>
<evidence type="ECO:0000256" key="1">
    <source>
        <dbReference type="ARBA" id="ARBA00000077"/>
    </source>
</evidence>
<dbReference type="CDD" id="cd07182">
    <property type="entry name" value="RNase_HII_bacteria_HII_like"/>
    <property type="match status" value="1"/>
</dbReference>
<dbReference type="SUPFAM" id="SSF53098">
    <property type="entry name" value="Ribonuclease H-like"/>
    <property type="match status" value="1"/>
</dbReference>
<dbReference type="NCBIfam" id="NF010538">
    <property type="entry name" value="PRK13926.1"/>
    <property type="match status" value="1"/>
</dbReference>
<evidence type="ECO:0000313" key="19">
    <source>
        <dbReference type="Proteomes" id="UP000569951"/>
    </source>
</evidence>
<comment type="caution">
    <text evidence="18">The sequence shown here is derived from an EMBL/GenBank/DDBJ whole genome shotgun (WGS) entry which is preliminary data.</text>
</comment>
<dbReference type="GO" id="GO:0032299">
    <property type="term" value="C:ribonuclease H2 complex"/>
    <property type="evidence" value="ECO:0007669"/>
    <property type="project" value="TreeGrafter"/>
</dbReference>
<dbReference type="Pfam" id="PF01351">
    <property type="entry name" value="RNase_HII"/>
    <property type="match status" value="1"/>
</dbReference>
<proteinExistence type="inferred from homology"/>
<dbReference type="InterPro" id="IPR024567">
    <property type="entry name" value="RNase_HII/HIII_dom"/>
</dbReference>
<dbReference type="PANTHER" id="PTHR10954:SF18">
    <property type="entry name" value="RIBONUCLEASE HII"/>
    <property type="match status" value="1"/>
</dbReference>
<keyword evidence="8 14" id="KW-0963">Cytoplasm</keyword>
<protein>
    <recommendedName>
        <fullName evidence="7 14">Ribonuclease HII</fullName>
        <shortName evidence="14">RNase HII</shortName>
        <ecNumber evidence="6 14">3.1.26.4</ecNumber>
    </recommendedName>
</protein>
<evidence type="ECO:0000313" key="18">
    <source>
        <dbReference type="EMBL" id="MBB6098423.1"/>
    </source>
</evidence>
<accession>A0A841HZQ4</accession>
<sequence>MNPGWQLERAFWQHGLLRVAGVDEAGRGAWAGPLSVAAVILPAEERTLPYRDSKTLSERRRAELAEHVKASALAWHVEFASAEEIDRLGVLRATRAAALRALAALVISPEALITDYLRLDSPLPQVSPPKADRDSYTVAAASLLAKVARDTHMQALEARYPGYGFAAHKGYGTAEHRRALEALGISAEHRRSFAPVAQVRLL</sequence>
<reference evidence="18 19" key="1">
    <citation type="submission" date="2020-08" db="EMBL/GenBank/DDBJ databases">
        <title>Genomic Encyclopedia of Type Strains, Phase IV (KMG-IV): sequencing the most valuable type-strain genomes for metagenomic binning, comparative biology and taxonomic classification.</title>
        <authorList>
            <person name="Goeker M."/>
        </authorList>
    </citation>
    <scope>NUCLEOTIDE SEQUENCE [LARGE SCALE GENOMIC DNA]</scope>
    <source>
        <strain evidence="18 19">DSM 21458</strain>
    </source>
</reference>
<dbReference type="GO" id="GO:0003723">
    <property type="term" value="F:RNA binding"/>
    <property type="evidence" value="ECO:0007669"/>
    <property type="project" value="UniProtKB-UniRule"/>
</dbReference>
<dbReference type="InterPro" id="IPR036397">
    <property type="entry name" value="RNaseH_sf"/>
</dbReference>
<keyword evidence="19" id="KW-1185">Reference proteome</keyword>
<evidence type="ECO:0000256" key="11">
    <source>
        <dbReference type="ARBA" id="ARBA00022759"/>
    </source>
</evidence>
<comment type="function">
    <text evidence="3 14 16">Endonuclease that specifically degrades the RNA of RNA-DNA hybrids.</text>
</comment>
<evidence type="ECO:0000256" key="13">
    <source>
        <dbReference type="ARBA" id="ARBA00023211"/>
    </source>
</evidence>
<feature type="binding site" evidence="14 15">
    <location>
        <position position="115"/>
    </location>
    <ligand>
        <name>a divalent metal cation</name>
        <dbReference type="ChEBI" id="CHEBI:60240"/>
    </ligand>
</feature>
<feature type="binding site" evidence="14 15">
    <location>
        <position position="24"/>
    </location>
    <ligand>
        <name>a divalent metal cation</name>
        <dbReference type="ChEBI" id="CHEBI:60240"/>
    </ligand>
</feature>
<dbReference type="EC" id="3.1.26.4" evidence="6 14"/>
<evidence type="ECO:0000256" key="12">
    <source>
        <dbReference type="ARBA" id="ARBA00022801"/>
    </source>
</evidence>
<dbReference type="InterPro" id="IPR001352">
    <property type="entry name" value="RNase_HII/HIII"/>
</dbReference>
<comment type="catalytic activity">
    <reaction evidence="1 14 15 16">
        <text>Endonucleolytic cleavage to 5'-phosphomonoester.</text>
        <dbReference type="EC" id="3.1.26.4"/>
    </reaction>
</comment>
<dbReference type="EMBL" id="JACHHG010000006">
    <property type="protein sequence ID" value="MBB6098423.1"/>
    <property type="molecule type" value="Genomic_DNA"/>
</dbReference>
<evidence type="ECO:0000256" key="14">
    <source>
        <dbReference type="HAMAP-Rule" id="MF_00052"/>
    </source>
</evidence>
<dbReference type="RefSeq" id="WP_183986839.1">
    <property type="nucleotide sequence ID" value="NZ_JACHHG010000006.1"/>
</dbReference>
<dbReference type="PANTHER" id="PTHR10954">
    <property type="entry name" value="RIBONUCLEASE H2 SUBUNIT A"/>
    <property type="match status" value="1"/>
</dbReference>
<dbReference type="InterPro" id="IPR012337">
    <property type="entry name" value="RNaseH-like_sf"/>
</dbReference>
<comment type="subcellular location">
    <subcellularLocation>
        <location evidence="4 14">Cytoplasm</location>
    </subcellularLocation>
</comment>
<evidence type="ECO:0000256" key="4">
    <source>
        <dbReference type="ARBA" id="ARBA00004496"/>
    </source>
</evidence>
<keyword evidence="12 14" id="KW-0378">Hydrolase</keyword>
<comment type="cofactor">
    <cofactor evidence="2">
        <name>Mg(2+)</name>
        <dbReference type="ChEBI" id="CHEBI:18420"/>
    </cofactor>
</comment>